<feature type="domain" description="Phosphoribosyltransferase" evidence="12">
    <location>
        <begin position="44"/>
        <end position="169"/>
    </location>
</feature>
<dbReference type="OrthoDB" id="363185at2759"/>
<dbReference type="InterPro" id="IPR029057">
    <property type="entry name" value="PRTase-like"/>
</dbReference>
<keyword evidence="9" id="KW-0328">Glycosyltransferase</keyword>
<dbReference type="EC" id="2.4.2.7" evidence="7"/>
<organism evidence="13 14">
    <name type="scientific">Venturia effusa</name>
    <dbReference type="NCBI Taxonomy" id="50376"/>
    <lineage>
        <taxon>Eukaryota</taxon>
        <taxon>Fungi</taxon>
        <taxon>Dikarya</taxon>
        <taxon>Ascomycota</taxon>
        <taxon>Pezizomycotina</taxon>
        <taxon>Dothideomycetes</taxon>
        <taxon>Pleosporomycetidae</taxon>
        <taxon>Venturiales</taxon>
        <taxon>Venturiaceae</taxon>
        <taxon>Venturia</taxon>
    </lineage>
</organism>
<dbReference type="Proteomes" id="UP000316270">
    <property type="component" value="Chromosome 11"/>
</dbReference>
<dbReference type="GO" id="GO:0003999">
    <property type="term" value="F:adenine phosphoribosyltransferase activity"/>
    <property type="evidence" value="ECO:0007669"/>
    <property type="project" value="UniProtKB-EC"/>
</dbReference>
<dbReference type="EMBL" id="CP042195">
    <property type="protein sequence ID" value="QDS74242.1"/>
    <property type="molecule type" value="Genomic_DNA"/>
</dbReference>
<protein>
    <recommendedName>
        <fullName evidence="7">adenine phosphoribosyltransferase</fullName>
        <ecNumber evidence="7">2.4.2.7</ecNumber>
    </recommendedName>
</protein>
<evidence type="ECO:0000256" key="2">
    <source>
        <dbReference type="ARBA" id="ARBA00003968"/>
    </source>
</evidence>
<evidence type="ECO:0000256" key="1">
    <source>
        <dbReference type="ARBA" id="ARBA00000868"/>
    </source>
</evidence>
<dbReference type="CDD" id="cd06223">
    <property type="entry name" value="PRTases_typeI"/>
    <property type="match status" value="1"/>
</dbReference>
<dbReference type="Pfam" id="PF00156">
    <property type="entry name" value="Pribosyltran"/>
    <property type="match status" value="1"/>
</dbReference>
<gene>
    <name evidence="13" type="ORF">FKW77_002855</name>
</gene>
<name>A0A517LF25_9PEZI</name>
<comment type="subunit">
    <text evidence="6">Homodimer.</text>
</comment>
<evidence type="ECO:0000256" key="6">
    <source>
        <dbReference type="ARBA" id="ARBA00011738"/>
    </source>
</evidence>
<keyword evidence="11" id="KW-0660">Purine salvage</keyword>
<reference evidence="13 14" key="1">
    <citation type="submission" date="2019-07" db="EMBL/GenBank/DDBJ databases">
        <title>Finished genome of Venturia effusa.</title>
        <authorList>
            <person name="Young C.A."/>
            <person name="Cox M.P."/>
            <person name="Ganley A.R.D."/>
            <person name="David W.J."/>
        </authorList>
    </citation>
    <scope>NUCLEOTIDE SEQUENCE [LARGE SCALE GENOMIC DNA]</scope>
    <source>
        <strain evidence="14">albino</strain>
    </source>
</reference>
<dbReference type="AlphaFoldDB" id="A0A517LF25"/>
<dbReference type="GO" id="GO:0006166">
    <property type="term" value="P:purine ribonucleoside salvage"/>
    <property type="evidence" value="ECO:0007669"/>
    <property type="project" value="UniProtKB-KW"/>
</dbReference>
<comment type="function">
    <text evidence="2">Catalyzes a salvage reaction resulting in the formation of AMP, that is energically less costly than de novo synthesis.</text>
</comment>
<keyword evidence="14" id="KW-1185">Reference proteome</keyword>
<comment type="similarity">
    <text evidence="5">Belongs to the purine/pyrimidine phosphoribosyltransferase family.</text>
</comment>
<dbReference type="NCBIfam" id="NF002636">
    <property type="entry name" value="PRK02304.1-5"/>
    <property type="match status" value="1"/>
</dbReference>
<dbReference type="GO" id="GO:0002055">
    <property type="term" value="F:adenine binding"/>
    <property type="evidence" value="ECO:0007669"/>
    <property type="project" value="TreeGrafter"/>
</dbReference>
<comment type="catalytic activity">
    <reaction evidence="1">
        <text>AMP + diphosphate = 5-phospho-alpha-D-ribose 1-diphosphate + adenine</text>
        <dbReference type="Rhea" id="RHEA:16609"/>
        <dbReference type="ChEBI" id="CHEBI:16708"/>
        <dbReference type="ChEBI" id="CHEBI:33019"/>
        <dbReference type="ChEBI" id="CHEBI:58017"/>
        <dbReference type="ChEBI" id="CHEBI:456215"/>
        <dbReference type="EC" id="2.4.2.7"/>
    </reaction>
</comment>
<comment type="subcellular location">
    <subcellularLocation>
        <location evidence="3">Cytoplasm</location>
    </subcellularLocation>
</comment>
<dbReference type="SUPFAM" id="SSF53271">
    <property type="entry name" value="PRTase-like"/>
    <property type="match status" value="1"/>
</dbReference>
<evidence type="ECO:0000313" key="13">
    <source>
        <dbReference type="EMBL" id="QDS74242.1"/>
    </source>
</evidence>
<dbReference type="InterPro" id="IPR000836">
    <property type="entry name" value="PRTase_dom"/>
</dbReference>
<dbReference type="GO" id="GO:0005737">
    <property type="term" value="C:cytoplasm"/>
    <property type="evidence" value="ECO:0007669"/>
    <property type="project" value="UniProtKB-SubCell"/>
</dbReference>
<evidence type="ECO:0000256" key="8">
    <source>
        <dbReference type="ARBA" id="ARBA00022490"/>
    </source>
</evidence>
<dbReference type="STRING" id="50376.A0A517LF25"/>
<evidence type="ECO:0000256" key="7">
    <source>
        <dbReference type="ARBA" id="ARBA00011893"/>
    </source>
</evidence>
<dbReference type="GO" id="GO:0044209">
    <property type="term" value="P:AMP salvage"/>
    <property type="evidence" value="ECO:0007669"/>
    <property type="project" value="TreeGrafter"/>
</dbReference>
<dbReference type="Gene3D" id="3.40.50.2020">
    <property type="match status" value="1"/>
</dbReference>
<sequence>MVVDSSDVALILSTAKLYINHPVPDQLFLDIFPIFRSPQLTENIISHLCSYISETYPNLHQSISAVVCLEARGFFFAPIIASRLGLPIVPVRKRGKLPGDCVRVEYTKDYGVDEFEMKRDAFEGIETGGKKVLLIDDLLGMGGSIMAAKELCKQLNVTVAEAVVIFDCAGVPGYKEMVDKNLGDLKRYAMVTLSVDNIGPPIN</sequence>
<evidence type="ECO:0000256" key="3">
    <source>
        <dbReference type="ARBA" id="ARBA00004496"/>
    </source>
</evidence>
<accession>A0A517LF25</accession>
<keyword evidence="8" id="KW-0963">Cytoplasm</keyword>
<dbReference type="InterPro" id="IPR050054">
    <property type="entry name" value="UPRTase/APRTase"/>
</dbReference>
<dbReference type="PANTHER" id="PTHR32315">
    <property type="entry name" value="ADENINE PHOSPHORIBOSYLTRANSFERASE"/>
    <property type="match status" value="1"/>
</dbReference>
<evidence type="ECO:0000256" key="9">
    <source>
        <dbReference type="ARBA" id="ARBA00022676"/>
    </source>
</evidence>
<proteinExistence type="inferred from homology"/>
<keyword evidence="10" id="KW-0808">Transferase</keyword>
<evidence type="ECO:0000259" key="12">
    <source>
        <dbReference type="Pfam" id="PF00156"/>
    </source>
</evidence>
<dbReference type="GO" id="GO:0016208">
    <property type="term" value="F:AMP binding"/>
    <property type="evidence" value="ECO:0007669"/>
    <property type="project" value="TreeGrafter"/>
</dbReference>
<evidence type="ECO:0000256" key="11">
    <source>
        <dbReference type="ARBA" id="ARBA00022726"/>
    </source>
</evidence>
<evidence type="ECO:0000256" key="5">
    <source>
        <dbReference type="ARBA" id="ARBA00008391"/>
    </source>
</evidence>
<evidence type="ECO:0000256" key="10">
    <source>
        <dbReference type="ARBA" id="ARBA00022679"/>
    </source>
</evidence>
<dbReference type="FunFam" id="3.40.50.2020:FF:000004">
    <property type="entry name" value="Adenine phosphoribosyltransferase"/>
    <property type="match status" value="1"/>
</dbReference>
<dbReference type="GO" id="GO:0006168">
    <property type="term" value="P:adenine salvage"/>
    <property type="evidence" value="ECO:0007669"/>
    <property type="project" value="TreeGrafter"/>
</dbReference>
<comment type="pathway">
    <text evidence="4">Purine metabolism; AMP biosynthesis via salvage pathway; AMP from adenine: step 1/1.</text>
</comment>
<dbReference type="PANTHER" id="PTHR32315:SF3">
    <property type="entry name" value="ADENINE PHOSPHORIBOSYLTRANSFERASE"/>
    <property type="match status" value="1"/>
</dbReference>
<evidence type="ECO:0000313" key="14">
    <source>
        <dbReference type="Proteomes" id="UP000316270"/>
    </source>
</evidence>
<evidence type="ECO:0000256" key="4">
    <source>
        <dbReference type="ARBA" id="ARBA00004659"/>
    </source>
</evidence>